<feature type="transmembrane region" description="Helical" evidence="2">
    <location>
        <begin position="12"/>
        <end position="31"/>
    </location>
</feature>
<dbReference type="AlphaFoldDB" id="A0A6M4GRC5"/>
<evidence type="ECO:0000313" key="3">
    <source>
        <dbReference type="EMBL" id="QJR09801.1"/>
    </source>
</evidence>
<protein>
    <recommendedName>
        <fullName evidence="5">DUF3108 domain-containing protein</fullName>
    </recommendedName>
</protein>
<sequence>MTLRQSAHRLRYVLLALVVSVVVHAAAILGVPRSLDAPAPDELVGYTAELVPAPSASVSPAPKAQAAPPRAPRPRSPRKPTEAIASLPLLPSLTGEGTASLPELLPPLPELAPPEPSKPEVVASVAPATTLSDAKAAPFPVRALPADLSIRYALTSPFADGVAQYAWKRDGDRYVISGSAQAEGFFTLFLEGRILQESTGTVTESGLRPERFSERKPQGPEESLTFDWANRTVEFNRNGEKKPGGLADNTVDWLSMIFQLAHEPPKGEAVSMKVYTQRKLYAFELKVLGVEEIELPIGRVKALHLRHATQDANEQVDVWLGVDQHYLPVKMRYPVSRNRFMVEQTATSISER</sequence>
<evidence type="ECO:0000256" key="2">
    <source>
        <dbReference type="SAM" id="Phobius"/>
    </source>
</evidence>
<evidence type="ECO:0000313" key="4">
    <source>
        <dbReference type="Proteomes" id="UP000501534"/>
    </source>
</evidence>
<feature type="compositionally biased region" description="Basic and acidic residues" evidence="1">
    <location>
        <begin position="207"/>
        <end position="219"/>
    </location>
</feature>
<keyword evidence="2" id="KW-1133">Transmembrane helix</keyword>
<name>A0A6M4GRC5_9PROT</name>
<evidence type="ECO:0008006" key="5">
    <source>
        <dbReference type="Google" id="ProtNLM"/>
    </source>
</evidence>
<reference evidence="3 4" key="1">
    <citation type="submission" date="2020-04" db="EMBL/GenBank/DDBJ databases">
        <title>Usitatibacter rugosus gen. nov., sp. nov. and Usitatibacter palustris sp. nov., novel members of Usitatibacteraceae fam. nov. within the order Nitrosomonadales isolated from soil.</title>
        <authorList>
            <person name="Huber K.J."/>
            <person name="Neumann-Schaal M."/>
            <person name="Geppert A."/>
            <person name="Luckner M."/>
            <person name="Wanner G."/>
            <person name="Overmann J."/>
        </authorList>
    </citation>
    <scope>NUCLEOTIDE SEQUENCE [LARGE SCALE GENOMIC DNA]</scope>
    <source>
        <strain evidence="3 4">0125_3</strain>
    </source>
</reference>
<feature type="compositionally biased region" description="Low complexity" evidence="1">
    <location>
        <begin position="54"/>
        <end position="68"/>
    </location>
</feature>
<dbReference type="RefSeq" id="WP_171089808.1">
    <property type="nucleotide sequence ID" value="NZ_CP053069.1"/>
</dbReference>
<gene>
    <name evidence="3" type="ORF">DSM104443_00851</name>
</gene>
<dbReference type="InterPro" id="IPR021457">
    <property type="entry name" value="DUF3108"/>
</dbReference>
<proteinExistence type="predicted"/>
<dbReference type="KEGG" id="uru:DSM104443_00851"/>
<dbReference type="EMBL" id="CP053069">
    <property type="protein sequence ID" value="QJR09801.1"/>
    <property type="molecule type" value="Genomic_DNA"/>
</dbReference>
<dbReference type="Proteomes" id="UP000501534">
    <property type="component" value="Chromosome"/>
</dbReference>
<evidence type="ECO:0000256" key="1">
    <source>
        <dbReference type="SAM" id="MobiDB-lite"/>
    </source>
</evidence>
<keyword evidence="2" id="KW-0812">Transmembrane</keyword>
<feature type="region of interest" description="Disordered" evidence="1">
    <location>
        <begin position="54"/>
        <end position="87"/>
    </location>
</feature>
<feature type="region of interest" description="Disordered" evidence="1">
    <location>
        <begin position="200"/>
        <end position="222"/>
    </location>
</feature>
<accession>A0A6M4GRC5</accession>
<organism evidence="3 4">
    <name type="scientific">Usitatibacter rugosus</name>
    <dbReference type="NCBI Taxonomy" id="2732067"/>
    <lineage>
        <taxon>Bacteria</taxon>
        <taxon>Pseudomonadati</taxon>
        <taxon>Pseudomonadota</taxon>
        <taxon>Betaproteobacteria</taxon>
        <taxon>Nitrosomonadales</taxon>
        <taxon>Usitatibacteraceae</taxon>
        <taxon>Usitatibacter</taxon>
    </lineage>
</organism>
<keyword evidence="4" id="KW-1185">Reference proteome</keyword>
<dbReference type="Pfam" id="PF11306">
    <property type="entry name" value="DUF3108"/>
    <property type="match status" value="1"/>
</dbReference>
<keyword evidence="2" id="KW-0472">Membrane</keyword>